<dbReference type="Proteomes" id="UP000075737">
    <property type="component" value="Unassembled WGS sequence"/>
</dbReference>
<name>A0A161QDE4_9FIRM</name>
<comment type="pathway">
    <text evidence="4">Amino-sugar metabolism; N-acetylneuraminate degradation; D-fructose 6-phosphate from N-acetylneuraminate: step 5/5.</text>
</comment>
<evidence type="ECO:0000313" key="7">
    <source>
        <dbReference type="Proteomes" id="UP000075737"/>
    </source>
</evidence>
<comment type="caution">
    <text evidence="6">The sequence shown here is derived from an EMBL/GenBank/DDBJ whole genome shotgun (WGS) entry which is preliminary data.</text>
</comment>
<accession>A0A161QDE4</accession>
<comment type="caution">
    <text evidence="4">Lacks conserved residue(s) required for the propagation of feature annotation.</text>
</comment>
<reference evidence="6 7" key="1">
    <citation type="submission" date="2015-12" db="EMBL/GenBank/DDBJ databases">
        <title>Draft genome of Thermovenabulum gondwanense isolated from a red thermophilic microbial mat colonisisng an outflow channel of a bore well.</title>
        <authorList>
            <person name="Patel B.K."/>
        </authorList>
    </citation>
    <scope>NUCLEOTIDE SEQUENCE [LARGE SCALE GENOMIC DNA]</scope>
    <source>
        <strain evidence="6 7">R270</strain>
    </source>
</reference>
<dbReference type="PANTHER" id="PTHR11280">
    <property type="entry name" value="GLUCOSAMINE-6-PHOSPHATE ISOMERASE"/>
    <property type="match status" value="1"/>
</dbReference>
<dbReference type="PATRIC" id="fig|520767.4.peg.307"/>
<dbReference type="STRING" id="520767.ATZ99_03030"/>
<dbReference type="EC" id="3.5.99.6" evidence="4"/>
<organism evidence="6 7">
    <name type="scientific">Thermovenabulum gondwanense</name>
    <dbReference type="NCBI Taxonomy" id="520767"/>
    <lineage>
        <taxon>Bacteria</taxon>
        <taxon>Bacillati</taxon>
        <taxon>Bacillota</taxon>
        <taxon>Clostridia</taxon>
        <taxon>Thermosediminibacterales</taxon>
        <taxon>Thermosediminibacteraceae</taxon>
        <taxon>Thermovenabulum</taxon>
    </lineage>
</organism>
<feature type="domain" description="Glucosamine/galactosamine-6-phosphate isomerase" evidence="5">
    <location>
        <begin position="15"/>
        <end position="226"/>
    </location>
</feature>
<evidence type="ECO:0000256" key="3">
    <source>
        <dbReference type="ARBA" id="ARBA00023277"/>
    </source>
</evidence>
<dbReference type="Gene3D" id="3.40.50.1360">
    <property type="match status" value="1"/>
</dbReference>
<keyword evidence="2 4" id="KW-0378">Hydrolase</keyword>
<dbReference type="GO" id="GO:0006043">
    <property type="term" value="P:glucosamine catabolic process"/>
    <property type="evidence" value="ECO:0007669"/>
    <property type="project" value="TreeGrafter"/>
</dbReference>
<sequence>MGVKVIVVKDYAELSKKAALFVVEEITKKPDLVLGLATGNTPLGMYQELVRLFQKGKVDFSKVVTFNLDEYVGLSPEDKNSYHYYMFENFFKHINIPPENIHIPNGIADDIEEECRSYDEEILKYERIDLQILGIGINGHIGFNEPGDELITSTHVTELSEETRKANSKFFENPDEVPRFAITMGLGTIMKARKILLLASGREKAKIIAEFLGEESVSTKVPASFLLIHPDVTCIIDEEAAQLIKGQG</sequence>
<dbReference type="AlphaFoldDB" id="A0A161QDE4"/>
<dbReference type="SUPFAM" id="SSF100950">
    <property type="entry name" value="NagB/RpiA/CoA transferase-like"/>
    <property type="match status" value="1"/>
</dbReference>
<evidence type="ECO:0000256" key="4">
    <source>
        <dbReference type="HAMAP-Rule" id="MF_01241"/>
    </source>
</evidence>
<dbReference type="CDD" id="cd01399">
    <property type="entry name" value="GlcN6P_deaminase"/>
    <property type="match status" value="1"/>
</dbReference>
<dbReference type="InterPro" id="IPR006148">
    <property type="entry name" value="Glc/Gal-6P_isomerase"/>
</dbReference>
<dbReference type="GO" id="GO:0019262">
    <property type="term" value="P:N-acetylneuraminate catabolic process"/>
    <property type="evidence" value="ECO:0007669"/>
    <property type="project" value="UniProtKB-UniRule"/>
</dbReference>
<proteinExistence type="inferred from homology"/>
<protein>
    <recommendedName>
        <fullName evidence="4">Glucosamine-6-phosphate deaminase</fullName>
        <ecNumber evidence="4">3.5.99.6</ecNumber>
    </recommendedName>
    <alternativeName>
        <fullName evidence="4">GlcN6P deaminase</fullName>
        <shortName evidence="4">GNPDA</shortName>
    </alternativeName>
    <alternativeName>
        <fullName evidence="4">Glucosamine-6-phosphate isomerase</fullName>
    </alternativeName>
</protein>
<dbReference type="GO" id="GO:0004342">
    <property type="term" value="F:glucosamine-6-phosphate deaminase activity"/>
    <property type="evidence" value="ECO:0007669"/>
    <property type="project" value="UniProtKB-UniRule"/>
</dbReference>
<dbReference type="GO" id="GO:0005737">
    <property type="term" value="C:cytoplasm"/>
    <property type="evidence" value="ECO:0007669"/>
    <property type="project" value="TreeGrafter"/>
</dbReference>
<dbReference type="GO" id="GO:0006046">
    <property type="term" value="P:N-acetylglucosamine catabolic process"/>
    <property type="evidence" value="ECO:0007669"/>
    <property type="project" value="UniProtKB-UniRule"/>
</dbReference>
<dbReference type="GO" id="GO:0042802">
    <property type="term" value="F:identical protein binding"/>
    <property type="evidence" value="ECO:0007669"/>
    <property type="project" value="TreeGrafter"/>
</dbReference>
<keyword evidence="3 4" id="KW-0119">Carbohydrate metabolism</keyword>
<comment type="catalytic activity">
    <reaction evidence="1 4">
        <text>alpha-D-glucosamine 6-phosphate + H2O = beta-D-fructose 6-phosphate + NH4(+)</text>
        <dbReference type="Rhea" id="RHEA:12172"/>
        <dbReference type="ChEBI" id="CHEBI:15377"/>
        <dbReference type="ChEBI" id="CHEBI:28938"/>
        <dbReference type="ChEBI" id="CHEBI:57634"/>
        <dbReference type="ChEBI" id="CHEBI:75989"/>
        <dbReference type="EC" id="3.5.99.6"/>
    </reaction>
</comment>
<dbReference type="EMBL" id="LOHZ01000019">
    <property type="protein sequence ID" value="KYO67993.1"/>
    <property type="molecule type" value="Genomic_DNA"/>
</dbReference>
<evidence type="ECO:0000256" key="1">
    <source>
        <dbReference type="ARBA" id="ARBA00000644"/>
    </source>
</evidence>
<dbReference type="GO" id="GO:0005975">
    <property type="term" value="P:carbohydrate metabolic process"/>
    <property type="evidence" value="ECO:0007669"/>
    <property type="project" value="InterPro"/>
</dbReference>
<dbReference type="InterPro" id="IPR004547">
    <property type="entry name" value="Glucosamine6P_isomerase"/>
</dbReference>
<comment type="similarity">
    <text evidence="4">Belongs to the glucosamine/galactosamine-6-phosphate isomerase family. NagB subfamily.</text>
</comment>
<evidence type="ECO:0000259" key="5">
    <source>
        <dbReference type="Pfam" id="PF01182"/>
    </source>
</evidence>
<feature type="active site" description="For ring-opening step" evidence="4">
    <location>
        <position position="145"/>
    </location>
</feature>
<dbReference type="FunFam" id="3.40.50.1360:FF:000003">
    <property type="entry name" value="Glucosamine-6-phosphate deaminase"/>
    <property type="match status" value="1"/>
</dbReference>
<dbReference type="InterPro" id="IPR037171">
    <property type="entry name" value="NagB/RpiA_transferase-like"/>
</dbReference>
<keyword evidence="7" id="KW-1185">Reference proteome</keyword>
<evidence type="ECO:0000313" key="6">
    <source>
        <dbReference type="EMBL" id="KYO67993.1"/>
    </source>
</evidence>
<feature type="active site" description="For ring-opening step" evidence="4">
    <location>
        <position position="138"/>
    </location>
</feature>
<feature type="active site" description="Proton acceptor; for ring-opening step" evidence="4">
    <location>
        <position position="140"/>
    </location>
</feature>
<dbReference type="PANTHER" id="PTHR11280:SF5">
    <property type="entry name" value="GLUCOSAMINE-6-PHOSPHATE ISOMERASE"/>
    <property type="match status" value="1"/>
</dbReference>
<feature type="active site" description="Proton acceptor; for enolization step" evidence="4">
    <location>
        <position position="69"/>
    </location>
</feature>
<evidence type="ECO:0000256" key="2">
    <source>
        <dbReference type="ARBA" id="ARBA00022801"/>
    </source>
</evidence>
<gene>
    <name evidence="4 6" type="primary">nagB</name>
    <name evidence="6" type="ORF">ATZ99_03030</name>
</gene>
<dbReference type="HAMAP" id="MF_01241">
    <property type="entry name" value="GlcN6P_deamin"/>
    <property type="match status" value="1"/>
</dbReference>
<dbReference type="Pfam" id="PF01182">
    <property type="entry name" value="Glucosamine_iso"/>
    <property type="match status" value="1"/>
</dbReference>
<dbReference type="UniPathway" id="UPA00629">
    <property type="reaction ID" value="UER00684"/>
</dbReference>
<dbReference type="NCBIfam" id="TIGR00502">
    <property type="entry name" value="nagB"/>
    <property type="match status" value="1"/>
</dbReference>
<comment type="function">
    <text evidence="4">Catalyzes the reversible isomerization-deamination of glucosamine 6-phosphate (GlcN6P) to form fructose 6-phosphate (Fru6P) and ammonium ion.</text>
</comment>